<comment type="caution">
    <text evidence="1">The sequence shown here is derived from an EMBL/GenBank/DDBJ whole genome shotgun (WGS) entry which is preliminary data.</text>
</comment>
<protein>
    <submittedName>
        <fullName evidence="1">Uncharacterized protein</fullName>
    </submittedName>
</protein>
<dbReference type="EMBL" id="JBJJXI010000060">
    <property type="protein sequence ID" value="KAL3397882.1"/>
    <property type="molecule type" value="Genomic_DNA"/>
</dbReference>
<dbReference type="Proteomes" id="UP001627154">
    <property type="component" value="Unassembled WGS sequence"/>
</dbReference>
<name>A0ABD2WXV2_9HYME</name>
<keyword evidence="2" id="KW-1185">Reference proteome</keyword>
<evidence type="ECO:0000313" key="2">
    <source>
        <dbReference type="Proteomes" id="UP001627154"/>
    </source>
</evidence>
<dbReference type="AlphaFoldDB" id="A0ABD2WXV2"/>
<accession>A0ABD2WXV2</accession>
<organism evidence="1 2">
    <name type="scientific">Trichogramma kaykai</name>
    <dbReference type="NCBI Taxonomy" id="54128"/>
    <lineage>
        <taxon>Eukaryota</taxon>
        <taxon>Metazoa</taxon>
        <taxon>Ecdysozoa</taxon>
        <taxon>Arthropoda</taxon>
        <taxon>Hexapoda</taxon>
        <taxon>Insecta</taxon>
        <taxon>Pterygota</taxon>
        <taxon>Neoptera</taxon>
        <taxon>Endopterygota</taxon>
        <taxon>Hymenoptera</taxon>
        <taxon>Apocrita</taxon>
        <taxon>Proctotrupomorpha</taxon>
        <taxon>Chalcidoidea</taxon>
        <taxon>Trichogrammatidae</taxon>
        <taxon>Trichogramma</taxon>
    </lineage>
</organism>
<gene>
    <name evidence="1" type="ORF">TKK_008122</name>
</gene>
<sequence>MQALALEHITSRAYLSIEDEARPRPFIYRSRSARAECQASRPLIIITMQRSSWLAYLLFPSTSANLFDLLYCESVLLIKN</sequence>
<reference evidence="1 2" key="1">
    <citation type="journal article" date="2024" name="bioRxiv">
        <title>A reference genome for Trichogramma kaykai: A tiny desert-dwelling parasitoid wasp with competing sex-ratio distorters.</title>
        <authorList>
            <person name="Culotta J."/>
            <person name="Lindsey A.R."/>
        </authorList>
    </citation>
    <scope>NUCLEOTIDE SEQUENCE [LARGE SCALE GENOMIC DNA]</scope>
    <source>
        <strain evidence="1 2">KSX58</strain>
    </source>
</reference>
<proteinExistence type="predicted"/>
<evidence type="ECO:0000313" key="1">
    <source>
        <dbReference type="EMBL" id="KAL3397882.1"/>
    </source>
</evidence>